<dbReference type="InterPro" id="IPR053781">
    <property type="entry name" value="F-box_AtFBL13-like"/>
</dbReference>
<dbReference type="InterPro" id="IPR001810">
    <property type="entry name" value="F-box_dom"/>
</dbReference>
<feature type="domain" description="F-box/LRR-repeat protein 15/At3g58940/PEG3-like LRR" evidence="2">
    <location>
        <begin position="113"/>
        <end position="260"/>
    </location>
</feature>
<feature type="domain" description="F-box" evidence="1">
    <location>
        <begin position="9"/>
        <end position="45"/>
    </location>
</feature>
<dbReference type="InterPro" id="IPR055411">
    <property type="entry name" value="LRR_FXL15/At3g58940/PEG3-like"/>
</dbReference>
<keyword evidence="4" id="KW-1185">Reference proteome</keyword>
<dbReference type="AlphaFoldDB" id="A0A4Y7I5D4"/>
<dbReference type="EMBL" id="CM010715">
    <property type="protein sequence ID" value="RZC44143.1"/>
    <property type="molecule type" value="Genomic_DNA"/>
</dbReference>
<dbReference type="Gene3D" id="3.80.10.10">
    <property type="entry name" value="Ribonuclease Inhibitor"/>
    <property type="match status" value="1"/>
</dbReference>
<dbReference type="Pfam" id="PF24758">
    <property type="entry name" value="LRR_At5g56370"/>
    <property type="match status" value="1"/>
</dbReference>
<evidence type="ECO:0000259" key="1">
    <source>
        <dbReference type="Pfam" id="PF00646"/>
    </source>
</evidence>
<dbReference type="Gramene" id="RZC44143">
    <property type="protein sequence ID" value="RZC44143"/>
    <property type="gene ID" value="C5167_037101"/>
</dbReference>
<dbReference type="SUPFAM" id="SSF52047">
    <property type="entry name" value="RNI-like"/>
    <property type="match status" value="1"/>
</dbReference>
<evidence type="ECO:0000259" key="2">
    <source>
        <dbReference type="Pfam" id="PF24758"/>
    </source>
</evidence>
<dbReference type="PANTHER" id="PTHR31293:SF12">
    <property type="entry name" value="RNI-LIKE SUPERFAMILY PROTEIN"/>
    <property type="match status" value="1"/>
</dbReference>
<dbReference type="InterPro" id="IPR055294">
    <property type="entry name" value="FBL60-like"/>
</dbReference>
<gene>
    <name evidence="3" type="ORF">C5167_037101</name>
</gene>
<name>A0A4Y7I5D4_PAPSO</name>
<protein>
    <recommendedName>
        <fullName evidence="5">F-box domain-containing protein</fullName>
    </recommendedName>
</protein>
<evidence type="ECO:0008006" key="5">
    <source>
        <dbReference type="Google" id="ProtNLM"/>
    </source>
</evidence>
<dbReference type="InterPro" id="IPR036047">
    <property type="entry name" value="F-box-like_dom_sf"/>
</dbReference>
<evidence type="ECO:0000313" key="4">
    <source>
        <dbReference type="Proteomes" id="UP000316621"/>
    </source>
</evidence>
<dbReference type="Proteomes" id="UP000316621">
    <property type="component" value="Chromosome 1"/>
</dbReference>
<dbReference type="SUPFAM" id="SSF81383">
    <property type="entry name" value="F-box domain"/>
    <property type="match status" value="1"/>
</dbReference>
<dbReference type="Pfam" id="PF00646">
    <property type="entry name" value="F-box"/>
    <property type="match status" value="1"/>
</dbReference>
<proteinExistence type="predicted"/>
<dbReference type="CDD" id="cd22160">
    <property type="entry name" value="F-box_AtFBL13-like"/>
    <property type="match status" value="1"/>
</dbReference>
<evidence type="ECO:0000313" key="3">
    <source>
        <dbReference type="EMBL" id="RZC44143.1"/>
    </source>
</evidence>
<dbReference type="InterPro" id="IPR032675">
    <property type="entry name" value="LRR_dom_sf"/>
</dbReference>
<accession>A0A4Y7I5D4</accession>
<dbReference type="OrthoDB" id="594804at2759"/>
<dbReference type="PANTHER" id="PTHR31293">
    <property type="entry name" value="RNI-LIKE SUPERFAMILY PROTEIN"/>
    <property type="match status" value="1"/>
</dbReference>
<organism evidence="3 4">
    <name type="scientific">Papaver somniferum</name>
    <name type="common">Opium poppy</name>
    <dbReference type="NCBI Taxonomy" id="3469"/>
    <lineage>
        <taxon>Eukaryota</taxon>
        <taxon>Viridiplantae</taxon>
        <taxon>Streptophyta</taxon>
        <taxon>Embryophyta</taxon>
        <taxon>Tracheophyta</taxon>
        <taxon>Spermatophyta</taxon>
        <taxon>Magnoliopsida</taxon>
        <taxon>Ranunculales</taxon>
        <taxon>Papaveraceae</taxon>
        <taxon>Papaveroideae</taxon>
        <taxon>Papaver</taxon>
    </lineage>
</organism>
<sequence>MNVVGEDRISKLPDTLLHHILSFLPTKCAVSTSILWKRWKDVWVYVPVLDFLYWEPPRIIFNRYEGNDEEAIILETNNFMDFVDRILLLRNMVNINNFCLNCESGFFDHTRVNAWITTAINCGVEEFIFSGSYSYPSNGRMIPDSLFTSETLTKLDFQIQEQDRLDLPESISLPRLKILRLTNIVYHDKKLAGKLFSSCPVLEELCLANGGLQNFYRIRVSAPTLKSFSLTCCLRSNMGDVMPVKVKINAPNLTSLTLSNWLPEDFSVHSFPLLQDAELYYNFSDIKTRFIPLSNFIMKLCNVKVLKLSGIYFEVLKLAQDLSTGFPTFVYFRHIYLNLKPGCRLNLFFSYSCHTIE</sequence>
<dbReference type="OMA" id="WITTAIN"/>
<reference evidence="3 4" key="1">
    <citation type="journal article" date="2018" name="Science">
        <title>The opium poppy genome and morphinan production.</title>
        <authorList>
            <person name="Guo L."/>
            <person name="Winzer T."/>
            <person name="Yang X."/>
            <person name="Li Y."/>
            <person name="Ning Z."/>
            <person name="He Z."/>
            <person name="Teodor R."/>
            <person name="Lu Y."/>
            <person name="Bowser T.A."/>
            <person name="Graham I.A."/>
            <person name="Ye K."/>
        </authorList>
    </citation>
    <scope>NUCLEOTIDE SEQUENCE [LARGE SCALE GENOMIC DNA]</scope>
    <source>
        <strain evidence="4">cv. HN1</strain>
        <tissue evidence="3">Leaves</tissue>
    </source>
</reference>